<evidence type="ECO:0000313" key="6">
    <source>
        <dbReference type="Proteomes" id="UP000614811"/>
    </source>
</evidence>
<dbReference type="AlphaFoldDB" id="A0A918RVX2"/>
<dbReference type="GO" id="GO:0004252">
    <property type="term" value="F:serine-type endopeptidase activity"/>
    <property type="evidence" value="ECO:0007669"/>
    <property type="project" value="InterPro"/>
</dbReference>
<dbReference type="EMBL" id="BMXA01000003">
    <property type="protein sequence ID" value="GHA11978.1"/>
    <property type="molecule type" value="Genomic_DNA"/>
</dbReference>
<dbReference type="SUPFAM" id="SSF49785">
    <property type="entry name" value="Galactose-binding domain-like"/>
    <property type="match status" value="1"/>
</dbReference>
<feature type="domain" description="P/Homo B" evidence="4">
    <location>
        <begin position="8"/>
        <end position="171"/>
    </location>
</feature>
<comment type="caution">
    <text evidence="5">The sequence shown here is derived from an EMBL/GenBank/DDBJ whole genome shotgun (WGS) entry which is preliminary data.</text>
</comment>
<dbReference type="InterPro" id="IPR001769">
    <property type="entry name" value="Gingipain"/>
</dbReference>
<dbReference type="InterPro" id="IPR008979">
    <property type="entry name" value="Galactose-bd-like_sf"/>
</dbReference>
<reference evidence="5" key="1">
    <citation type="journal article" date="2014" name="Int. J. Syst. Evol. Microbiol.">
        <title>Complete genome sequence of Corynebacterium casei LMG S-19264T (=DSM 44701T), isolated from a smear-ripened cheese.</title>
        <authorList>
            <consortium name="US DOE Joint Genome Institute (JGI-PGF)"/>
            <person name="Walter F."/>
            <person name="Albersmeier A."/>
            <person name="Kalinowski J."/>
            <person name="Ruckert C."/>
        </authorList>
    </citation>
    <scope>NUCLEOTIDE SEQUENCE</scope>
    <source>
        <strain evidence="5">KCTC 12711</strain>
    </source>
</reference>
<dbReference type="Gene3D" id="3.40.50.1460">
    <property type="match status" value="1"/>
</dbReference>
<organism evidence="5 6">
    <name type="scientific">Arenicella chitinivorans</name>
    <dbReference type="NCBI Taxonomy" id="1329800"/>
    <lineage>
        <taxon>Bacteria</taxon>
        <taxon>Pseudomonadati</taxon>
        <taxon>Pseudomonadota</taxon>
        <taxon>Gammaproteobacteria</taxon>
        <taxon>Arenicellales</taxon>
        <taxon>Arenicellaceae</taxon>
        <taxon>Arenicella</taxon>
    </lineage>
</organism>
<dbReference type="GO" id="GO:0008234">
    <property type="term" value="F:cysteine-type peptidase activity"/>
    <property type="evidence" value="ECO:0007669"/>
    <property type="project" value="InterPro"/>
</dbReference>
<keyword evidence="1" id="KW-0645">Protease</keyword>
<dbReference type="Pfam" id="PF01364">
    <property type="entry name" value="Peptidase_C25"/>
    <property type="match status" value="1"/>
</dbReference>
<dbReference type="Proteomes" id="UP000614811">
    <property type="component" value="Unassembled WGS sequence"/>
</dbReference>
<dbReference type="InterPro" id="IPR002884">
    <property type="entry name" value="P_dom"/>
</dbReference>
<dbReference type="GO" id="GO:0006508">
    <property type="term" value="P:proteolysis"/>
    <property type="evidence" value="ECO:0007669"/>
    <property type="project" value="UniProtKB-KW"/>
</dbReference>
<dbReference type="PROSITE" id="PS51829">
    <property type="entry name" value="P_HOMO_B"/>
    <property type="match status" value="1"/>
</dbReference>
<dbReference type="Pfam" id="PF01483">
    <property type="entry name" value="P_proprotein"/>
    <property type="match status" value="1"/>
</dbReference>
<protein>
    <recommendedName>
        <fullName evidence="4">P/Homo B domain-containing protein</fullName>
    </recommendedName>
</protein>
<keyword evidence="6" id="KW-1185">Reference proteome</keyword>
<keyword evidence="2" id="KW-0732">Signal</keyword>
<evidence type="ECO:0000256" key="3">
    <source>
        <dbReference type="ARBA" id="ARBA00022801"/>
    </source>
</evidence>
<dbReference type="Gene3D" id="2.60.120.260">
    <property type="entry name" value="Galactose-binding domain-like"/>
    <property type="match status" value="1"/>
</dbReference>
<name>A0A918RVX2_9GAMM</name>
<gene>
    <name evidence="5" type="ORF">GCM10008090_22250</name>
</gene>
<proteinExistence type="predicted"/>
<evidence type="ECO:0000313" key="5">
    <source>
        <dbReference type="EMBL" id="GHA11978.1"/>
    </source>
</evidence>
<reference evidence="5" key="2">
    <citation type="submission" date="2020-09" db="EMBL/GenBank/DDBJ databases">
        <authorList>
            <person name="Sun Q."/>
            <person name="Kim S."/>
        </authorList>
    </citation>
    <scope>NUCLEOTIDE SEQUENCE</scope>
    <source>
        <strain evidence="5">KCTC 12711</strain>
    </source>
</reference>
<sequence length="1064" mass="115855">MAACFAGQSAAMICSTSPNTAIPDGSGSATPGATASVFITVPPAYTNNITDLNFLAQINHTYVGDLIVRLISPLGTTVTLIDRPGRPPATYGCSGNNINATLDDGAATAIENQCAGAVPTITGTHSPNGSLSAFNGQAPAGVWRIDVTDNAGQDTGTIISSGMCLDLTTVPVVLSQFTSQQRGKYLVARWQTATEAFNLGFDLWGQINSDWVQLNPALIASRQFDSTSPQNYRHKFDLTQFDGEITAVGISSVSSAGEEEFFGPFDIGEQYGEETIPAVVDWTGQRQTFARSMRNAGFSLLNGKWRQNKGKSRRNRQTHFEPFLVSTQGEGVYQISHQELLDAGLDLTGVPRRKIAVTRNNVGVPRSITRSKNSKKFGPGSSIIFYAKPVDPENARYVDQAVYKISLDPDNAIPIKKTRAPKRRDLANASAQMTTTLLVGEPKLYSFILPGNQPWYDSPIQAYRQTGRKLINFSIPETVLTAQAAQLKLNLLGGIDFPGIDVDGDGEPEPHHHYKIYVNRNLHPEPVHEGFADGFNPINIEIDVVDQFTPGENTVEFELIPDNGLNLDAAYFIDASVSFQQPSTMLDDSLVLRAQPGHELQQVTIPSGSRPQAFGFDTSGNFSQLGVRRIANDAILVNVPPKIQQGVTPGIWIAATNGFKHVSAINLAVTPTAKSMALDEIDYVVIAHPSLIGPDLDRFVAAQSVMGRRTKIVSSQDIFDLYSDGQPLPIAIQKYLQTQALESPFQYVLLVGNHTYNYRGFNHNNAANDAPLNLIPSFYREGKNLSRQIPTAVPFVDFDFDGAPDRAIGRWPVKDQTQLKHIVDKTLAWHAEGSLKDSLSVLSIAEQAEALNHFTPSSERLLQSLGTVSQPWTSIERIHMDDYVGDPAYDQSTLLGTTRQRIADSINDGHALTIFNGHGSPNTWGKQSLMNAAVADLLTNTQKPSIMMPLACYTTYYETPYTKSLAELLLVDNAAGAVALLAPALLSKPIDNENFARQVLHNMTVKGKSIGEATLEAKRTTHAQGLGHQATVYNWVLLSDPSLSFNTPDITEPAPIEIPKSLER</sequence>
<dbReference type="InterPro" id="IPR029030">
    <property type="entry name" value="Caspase-like_dom_sf"/>
</dbReference>
<dbReference type="InterPro" id="IPR029031">
    <property type="entry name" value="Gingipain_N_sf"/>
</dbReference>
<evidence type="ECO:0000256" key="2">
    <source>
        <dbReference type="ARBA" id="ARBA00022729"/>
    </source>
</evidence>
<evidence type="ECO:0000256" key="1">
    <source>
        <dbReference type="ARBA" id="ARBA00022670"/>
    </source>
</evidence>
<keyword evidence="3" id="KW-0378">Hydrolase</keyword>
<dbReference type="Gene3D" id="3.40.50.10390">
    <property type="entry name" value="Gingipain r, domain 1"/>
    <property type="match status" value="1"/>
</dbReference>
<dbReference type="SUPFAM" id="SSF52129">
    <property type="entry name" value="Caspase-like"/>
    <property type="match status" value="1"/>
</dbReference>
<accession>A0A918RVX2</accession>
<evidence type="ECO:0000259" key="4">
    <source>
        <dbReference type="PROSITE" id="PS51829"/>
    </source>
</evidence>